<gene>
    <name evidence="2" type="ORF">GGQ90_004560</name>
</gene>
<feature type="transmembrane region" description="Helical" evidence="1">
    <location>
        <begin position="45"/>
        <end position="72"/>
    </location>
</feature>
<feature type="transmembrane region" description="Helical" evidence="1">
    <location>
        <begin position="81"/>
        <end position="104"/>
    </location>
</feature>
<reference evidence="2 3" key="1">
    <citation type="submission" date="2020-08" db="EMBL/GenBank/DDBJ databases">
        <title>Genomic Encyclopedia of Type Strains, Phase IV (KMG-IV): sequencing the most valuable type-strain genomes for metagenomic binning, comparative biology and taxonomic classification.</title>
        <authorList>
            <person name="Goeker M."/>
        </authorList>
    </citation>
    <scope>NUCLEOTIDE SEQUENCE [LARGE SCALE GENOMIC DNA]</scope>
    <source>
        <strain evidence="2 3">DSM 19371</strain>
    </source>
</reference>
<dbReference type="AlphaFoldDB" id="A0A7W6LUJ5"/>
<proteinExistence type="predicted"/>
<protein>
    <submittedName>
        <fullName evidence="2">Putative membrane protein YeaQ/YmgE (Transglycosylase-associated protein family)</fullName>
    </submittedName>
</protein>
<keyword evidence="1" id="KW-1133">Transmembrane helix</keyword>
<keyword evidence="1" id="KW-0812">Transmembrane</keyword>
<name>A0A7W6LUJ5_9SPHN</name>
<evidence type="ECO:0000313" key="2">
    <source>
        <dbReference type="EMBL" id="MBB4150751.1"/>
    </source>
</evidence>
<evidence type="ECO:0000256" key="1">
    <source>
        <dbReference type="SAM" id="Phobius"/>
    </source>
</evidence>
<keyword evidence="3" id="KW-1185">Reference proteome</keyword>
<accession>A0A7W6LUJ5</accession>
<organism evidence="2 3">
    <name type="scientific">Sphingobium scionense</name>
    <dbReference type="NCBI Taxonomy" id="1404341"/>
    <lineage>
        <taxon>Bacteria</taxon>
        <taxon>Pseudomonadati</taxon>
        <taxon>Pseudomonadota</taxon>
        <taxon>Alphaproteobacteria</taxon>
        <taxon>Sphingomonadales</taxon>
        <taxon>Sphingomonadaceae</taxon>
        <taxon>Sphingobium</taxon>
    </lineage>
</organism>
<evidence type="ECO:0000313" key="3">
    <source>
        <dbReference type="Proteomes" id="UP000590524"/>
    </source>
</evidence>
<dbReference type="RefSeq" id="WP_188083993.1">
    <property type="nucleotide sequence ID" value="NZ_JACIEU010000024.1"/>
</dbReference>
<comment type="caution">
    <text evidence="2">The sequence shown here is derived from an EMBL/GenBank/DDBJ whole genome shotgun (WGS) entry which is preliminary data.</text>
</comment>
<sequence length="112" mass="12090">MLVVTILLAAVGAMIVLSARADRRFRAIDRLPMQWTLTGAVSWHAPRAVALAFTPVLGTILIMVIGAMALWVPPRAGQEGLVLPVLLAIAAGMVAIHALHIWMIGRWAKARH</sequence>
<keyword evidence="1" id="KW-0472">Membrane</keyword>
<dbReference type="EMBL" id="JACIEU010000024">
    <property type="protein sequence ID" value="MBB4150751.1"/>
    <property type="molecule type" value="Genomic_DNA"/>
</dbReference>
<dbReference type="Proteomes" id="UP000590524">
    <property type="component" value="Unassembled WGS sequence"/>
</dbReference>